<dbReference type="OrthoDB" id="466511at2"/>
<evidence type="ECO:0000313" key="1">
    <source>
        <dbReference type="EMBL" id="EDX74223.1"/>
    </source>
</evidence>
<protein>
    <recommendedName>
        <fullName evidence="3">DUF2997 domain-containing protein</fullName>
    </recommendedName>
</protein>
<name>B4VVA8_9CYAN</name>
<evidence type="ECO:0008006" key="3">
    <source>
        <dbReference type="Google" id="ProtNLM"/>
    </source>
</evidence>
<dbReference type="AlphaFoldDB" id="B4VVA8"/>
<dbReference type="InterPro" id="IPR021375">
    <property type="entry name" value="DUF2997"/>
</dbReference>
<sequence>MEQMMNSPTQIQITLKAGQPLKVEVLNAQGSTCTKLTQALDKLGTASTTLKPEYYQDSSVTLTDHINIGE</sequence>
<accession>B4VVA8</accession>
<keyword evidence="2" id="KW-1185">Reference proteome</keyword>
<dbReference type="HOGENOM" id="CLU_2750813_0_0_3"/>
<organism evidence="1 2">
    <name type="scientific">Coleofasciculus chthonoplastes PCC 7420</name>
    <dbReference type="NCBI Taxonomy" id="118168"/>
    <lineage>
        <taxon>Bacteria</taxon>
        <taxon>Bacillati</taxon>
        <taxon>Cyanobacteriota</taxon>
        <taxon>Cyanophyceae</taxon>
        <taxon>Coleofasciculales</taxon>
        <taxon>Coleofasciculaceae</taxon>
        <taxon>Coleofasciculus</taxon>
    </lineage>
</organism>
<dbReference type="Pfam" id="PF11211">
    <property type="entry name" value="DUF2997"/>
    <property type="match status" value="1"/>
</dbReference>
<reference evidence="1 2" key="1">
    <citation type="submission" date="2008-07" db="EMBL/GenBank/DDBJ databases">
        <authorList>
            <person name="Tandeau de Marsac N."/>
            <person name="Ferriera S."/>
            <person name="Johnson J."/>
            <person name="Kravitz S."/>
            <person name="Beeson K."/>
            <person name="Sutton G."/>
            <person name="Rogers Y.-H."/>
            <person name="Friedman R."/>
            <person name="Frazier M."/>
            <person name="Venter J.C."/>
        </authorList>
    </citation>
    <scope>NUCLEOTIDE SEQUENCE [LARGE SCALE GENOMIC DNA]</scope>
    <source>
        <strain evidence="1 2">PCC 7420</strain>
    </source>
</reference>
<dbReference type="EMBL" id="DS989854">
    <property type="protein sequence ID" value="EDX74223.1"/>
    <property type="molecule type" value="Genomic_DNA"/>
</dbReference>
<evidence type="ECO:0000313" key="2">
    <source>
        <dbReference type="Proteomes" id="UP000003835"/>
    </source>
</evidence>
<dbReference type="Proteomes" id="UP000003835">
    <property type="component" value="Unassembled WGS sequence"/>
</dbReference>
<proteinExistence type="predicted"/>
<gene>
    <name evidence="1" type="ORF">MC7420_4208</name>
</gene>
<dbReference type="STRING" id="118168.MC7420_4208"/>